<dbReference type="GO" id="GO:0009102">
    <property type="term" value="P:biotin biosynthetic process"/>
    <property type="evidence" value="ECO:0007669"/>
    <property type="project" value="TreeGrafter"/>
</dbReference>
<dbReference type="HOGENOM" id="CLU_010794_0_0_1"/>
<dbReference type="OrthoDB" id="425114at2759"/>
<protein>
    <recommendedName>
        <fullName evidence="6">Dethiobiotin synthase</fullName>
    </recommendedName>
</protein>
<organism evidence="4 5">
    <name type="scientific">Scleroderma citrinum Foug A</name>
    <dbReference type="NCBI Taxonomy" id="1036808"/>
    <lineage>
        <taxon>Eukaryota</taxon>
        <taxon>Fungi</taxon>
        <taxon>Dikarya</taxon>
        <taxon>Basidiomycota</taxon>
        <taxon>Agaricomycotina</taxon>
        <taxon>Agaricomycetes</taxon>
        <taxon>Agaricomycetidae</taxon>
        <taxon>Boletales</taxon>
        <taxon>Sclerodermatineae</taxon>
        <taxon>Sclerodermataceae</taxon>
        <taxon>Scleroderma</taxon>
    </lineage>
</organism>
<dbReference type="PANTHER" id="PTHR42684:SF3">
    <property type="entry name" value="ADENOSYLMETHIONINE-8-AMINO-7-OXONONANOATE AMINOTRANSFERASE"/>
    <property type="match status" value="1"/>
</dbReference>
<dbReference type="FunFam" id="3.90.1150.10:FF:000080">
    <property type="entry name" value="Bifunctional dethiobiotin synthetase/adenosylmethionine-8-amino-7-oxononanoate aminotransferase"/>
    <property type="match status" value="1"/>
</dbReference>
<dbReference type="InterPro" id="IPR005814">
    <property type="entry name" value="Aminotrans_3"/>
</dbReference>
<dbReference type="InterPro" id="IPR049704">
    <property type="entry name" value="Aminotrans_3_PPA_site"/>
</dbReference>
<name>A0A0C3E8E3_9AGAM</name>
<dbReference type="InterPro" id="IPR015421">
    <property type="entry name" value="PyrdxlP-dep_Trfase_major"/>
</dbReference>
<dbReference type="AlphaFoldDB" id="A0A0C3E8E3"/>
<accession>A0A0C3E8E3</accession>
<dbReference type="GO" id="GO:0030170">
    <property type="term" value="F:pyridoxal phosphate binding"/>
    <property type="evidence" value="ECO:0007669"/>
    <property type="project" value="InterPro"/>
</dbReference>
<dbReference type="InterPro" id="IPR015424">
    <property type="entry name" value="PyrdxlP-dep_Trfase"/>
</dbReference>
<dbReference type="InterPro" id="IPR027417">
    <property type="entry name" value="P-loop_NTPase"/>
</dbReference>
<dbReference type="PROSITE" id="PS00600">
    <property type="entry name" value="AA_TRANSFER_CLASS_3"/>
    <property type="match status" value="1"/>
</dbReference>
<dbReference type="EMBL" id="KN822029">
    <property type="protein sequence ID" value="KIM64266.1"/>
    <property type="molecule type" value="Genomic_DNA"/>
</dbReference>
<keyword evidence="2" id="KW-0032">Aminotransferase</keyword>
<reference evidence="4 5" key="1">
    <citation type="submission" date="2014-04" db="EMBL/GenBank/DDBJ databases">
        <authorList>
            <consortium name="DOE Joint Genome Institute"/>
            <person name="Kuo A."/>
            <person name="Kohler A."/>
            <person name="Nagy L.G."/>
            <person name="Floudas D."/>
            <person name="Copeland A."/>
            <person name="Barry K.W."/>
            <person name="Cichocki N."/>
            <person name="Veneault-Fourrey C."/>
            <person name="LaButti K."/>
            <person name="Lindquist E.A."/>
            <person name="Lipzen A."/>
            <person name="Lundell T."/>
            <person name="Morin E."/>
            <person name="Murat C."/>
            <person name="Sun H."/>
            <person name="Tunlid A."/>
            <person name="Henrissat B."/>
            <person name="Grigoriev I.V."/>
            <person name="Hibbett D.S."/>
            <person name="Martin F."/>
            <person name="Nordberg H.P."/>
            <person name="Cantor M.N."/>
            <person name="Hua S.X."/>
        </authorList>
    </citation>
    <scope>NUCLEOTIDE SEQUENCE [LARGE SCALE GENOMIC DNA]</scope>
    <source>
        <strain evidence="4 5">Foug A</strain>
    </source>
</reference>
<evidence type="ECO:0000256" key="3">
    <source>
        <dbReference type="ARBA" id="ARBA00022679"/>
    </source>
</evidence>
<dbReference type="InParanoid" id="A0A0C3E8E3"/>
<dbReference type="SUPFAM" id="SSF53383">
    <property type="entry name" value="PLP-dependent transferases"/>
    <property type="match status" value="1"/>
</dbReference>
<comment type="subcellular location">
    <subcellularLocation>
        <location evidence="1">Mitochondrion</location>
    </subcellularLocation>
</comment>
<keyword evidence="5" id="KW-1185">Reference proteome</keyword>
<evidence type="ECO:0000256" key="1">
    <source>
        <dbReference type="ARBA" id="ARBA00004173"/>
    </source>
</evidence>
<dbReference type="Gene3D" id="3.40.50.300">
    <property type="entry name" value="P-loop containing nucleotide triphosphate hydrolases"/>
    <property type="match status" value="1"/>
</dbReference>
<reference evidence="5" key="2">
    <citation type="submission" date="2015-01" db="EMBL/GenBank/DDBJ databases">
        <title>Evolutionary Origins and Diversification of the Mycorrhizal Mutualists.</title>
        <authorList>
            <consortium name="DOE Joint Genome Institute"/>
            <consortium name="Mycorrhizal Genomics Consortium"/>
            <person name="Kohler A."/>
            <person name="Kuo A."/>
            <person name="Nagy L.G."/>
            <person name="Floudas D."/>
            <person name="Copeland A."/>
            <person name="Barry K.W."/>
            <person name="Cichocki N."/>
            <person name="Veneault-Fourrey C."/>
            <person name="LaButti K."/>
            <person name="Lindquist E.A."/>
            <person name="Lipzen A."/>
            <person name="Lundell T."/>
            <person name="Morin E."/>
            <person name="Murat C."/>
            <person name="Riley R."/>
            <person name="Ohm R."/>
            <person name="Sun H."/>
            <person name="Tunlid A."/>
            <person name="Henrissat B."/>
            <person name="Grigoriev I.V."/>
            <person name="Hibbett D.S."/>
            <person name="Martin F."/>
        </authorList>
    </citation>
    <scope>NUCLEOTIDE SEQUENCE [LARGE SCALE GENOMIC DNA]</scope>
    <source>
        <strain evidence="5">Foug A</strain>
    </source>
</reference>
<dbReference type="GO" id="GO:0004015">
    <property type="term" value="F:adenosylmethionine-8-amino-7-oxononanoate transaminase activity"/>
    <property type="evidence" value="ECO:0007669"/>
    <property type="project" value="TreeGrafter"/>
</dbReference>
<dbReference type="SUPFAM" id="SSF52540">
    <property type="entry name" value="P-loop containing nucleoside triphosphate hydrolases"/>
    <property type="match status" value="1"/>
</dbReference>
<dbReference type="PANTHER" id="PTHR42684">
    <property type="entry name" value="ADENOSYLMETHIONINE-8-AMINO-7-OXONONANOATE AMINOTRANSFERASE"/>
    <property type="match status" value="1"/>
</dbReference>
<gene>
    <name evidence="4" type="ORF">SCLCIDRAFT_1213362</name>
</gene>
<dbReference type="CDD" id="cd03109">
    <property type="entry name" value="DTBS"/>
    <property type="match status" value="1"/>
</dbReference>
<dbReference type="Pfam" id="PF13500">
    <property type="entry name" value="AAA_26"/>
    <property type="match status" value="1"/>
</dbReference>
<dbReference type="GO" id="GO:0005739">
    <property type="term" value="C:mitochondrion"/>
    <property type="evidence" value="ECO:0007669"/>
    <property type="project" value="UniProtKB-SubCell"/>
</dbReference>
<dbReference type="GO" id="GO:0004141">
    <property type="term" value="F:dethiobiotin synthase activity"/>
    <property type="evidence" value="ECO:0007669"/>
    <property type="project" value="TreeGrafter"/>
</dbReference>
<dbReference type="STRING" id="1036808.A0A0C3E8E3"/>
<evidence type="ECO:0000256" key="2">
    <source>
        <dbReference type="ARBA" id="ARBA00022576"/>
    </source>
</evidence>
<evidence type="ECO:0000313" key="4">
    <source>
        <dbReference type="EMBL" id="KIM64266.1"/>
    </source>
</evidence>
<keyword evidence="3" id="KW-0808">Transferase</keyword>
<evidence type="ECO:0000313" key="5">
    <source>
        <dbReference type="Proteomes" id="UP000053989"/>
    </source>
</evidence>
<dbReference type="Pfam" id="PF00202">
    <property type="entry name" value="Aminotran_3"/>
    <property type="match status" value="2"/>
</dbReference>
<dbReference type="Proteomes" id="UP000053989">
    <property type="component" value="Unassembled WGS sequence"/>
</dbReference>
<evidence type="ECO:0008006" key="6">
    <source>
        <dbReference type="Google" id="ProtNLM"/>
    </source>
</evidence>
<proteinExistence type="predicted"/>
<sequence length="791" mass="87306">MSHLYRNLRIHQVFGANTDVGKTIITTALVRASALRNNPVFYLKPVSTGPLRDADDEHIKRFAGPKRSLVEARCLFRYEHPVSPHLAVKMASDASDKEFPAPSDTAVLTAIAEHVRACARKCQGGHMYIETAGGVHSPALSGTTQLDTYRPLFFPTILIGDFKLGGISSTISSYESLLLRGYTVDAVILFRDKYYRNYEYLTSYFAERNLRVISLDPPPPRLDNCAENIASTESYYTQVVPEGLNGEVFEAVQHLDDCHARRIEELDSMPRRTLSSIWWPFVQHGLFKSEKDVTVIDSASGDFYSVYNRTAGSPSSTPSSDGSLLTPQFDSSASWWTQVVGHAQPSLTLAAARAAGRYGHVIFPEAIHLPALKLAERLLTHGPGKGWASRAFFTDNGSTGTEVALKMALRSFSIHSGTELTSADRKNLGIIGMKGSYHGDTIGAMDASEEGVYTCEWHQAKGLWFEPPTISIKRGKLGVSIPTAMSAATPFVHFQNLASVYDVSKRLATPLAETYRLHVRKVLQAFSRSQDRRLAALMLEPLVMGAGGMIFVDPLFQRILVDTVRDRSLFSSPLPVIYDEVFTGLYRLGLESSIPLLGSNPDIAVYAKMLTGGTLPLAVTLASDYIFQAFNSQSKADALLHGHSYTAHPMGCQIANETLDLIDGFVKRRSWKSAQAKWTSEPDTKLGSWSFWDPSFVQAISQVDIVDEVMTLGTVFTIKFNGDNTGYVSHCARKLLQAIKAPEGGMFGIHFRTLGNVAYFMTSLNTPRENIEVVENRIWMALGQHGRDPPR</sequence>
<dbReference type="Gene3D" id="3.40.640.10">
    <property type="entry name" value="Type I PLP-dependent aspartate aminotransferase-like (Major domain)"/>
    <property type="match status" value="1"/>
</dbReference>